<dbReference type="InterPro" id="IPR002048">
    <property type="entry name" value="EF_hand_dom"/>
</dbReference>
<reference evidence="2" key="1">
    <citation type="submission" date="2025-08" db="UniProtKB">
        <authorList>
            <consortium name="RefSeq"/>
        </authorList>
    </citation>
    <scope>IDENTIFICATION</scope>
</reference>
<dbReference type="PROSITE" id="PS50222">
    <property type="entry name" value="EF_HAND_2"/>
    <property type="match status" value="2"/>
</dbReference>
<dbReference type="Gene3D" id="1.10.238.10">
    <property type="entry name" value="EF-hand"/>
    <property type="match status" value="1"/>
</dbReference>
<name>A0A6P7S9W0_9MOLL</name>
<accession>A0A6P7S9W0</accession>
<dbReference type="RefSeq" id="XP_029635129.1">
    <property type="nucleotide sequence ID" value="XM_029779269.2"/>
</dbReference>
<sequence length="160" mass="18450">MKFLVTSIVVLVAAIILSSPTSYIRCHPSDRWKNKDEARKLFILADNNTDQQLTYTELESAFMSFDSDKDQAISTEEFLTKFNKDKYGSVKDALILFYNIDINSDRSITLDPDLKASEKFFDKDGDGYVNQDEFFDQYMKLSLEYDDTLVTNSTTIIIEE</sequence>
<dbReference type="SUPFAM" id="SSF47473">
    <property type="entry name" value="EF-hand"/>
    <property type="match status" value="1"/>
</dbReference>
<dbReference type="AlphaFoldDB" id="A0A6P7S9W0"/>
<evidence type="ECO:0000313" key="2">
    <source>
        <dbReference type="RefSeq" id="XP_029635129.1"/>
    </source>
</evidence>
<dbReference type="InterPro" id="IPR018247">
    <property type="entry name" value="EF_Hand_1_Ca_BS"/>
</dbReference>
<organism evidence="1 2">
    <name type="scientific">Octopus sinensis</name>
    <name type="common">East Asian common octopus</name>
    <dbReference type="NCBI Taxonomy" id="2607531"/>
    <lineage>
        <taxon>Eukaryota</taxon>
        <taxon>Metazoa</taxon>
        <taxon>Spiralia</taxon>
        <taxon>Lophotrochozoa</taxon>
        <taxon>Mollusca</taxon>
        <taxon>Cephalopoda</taxon>
        <taxon>Coleoidea</taxon>
        <taxon>Octopodiformes</taxon>
        <taxon>Octopoda</taxon>
        <taxon>Incirrata</taxon>
        <taxon>Octopodidae</taxon>
        <taxon>Octopus</taxon>
    </lineage>
</organism>
<dbReference type="GO" id="GO:0005509">
    <property type="term" value="F:calcium ion binding"/>
    <property type="evidence" value="ECO:0007669"/>
    <property type="project" value="InterPro"/>
</dbReference>
<keyword evidence="1" id="KW-1185">Reference proteome</keyword>
<gene>
    <name evidence="2" type="primary">LOC115210628</name>
</gene>
<dbReference type="InterPro" id="IPR011992">
    <property type="entry name" value="EF-hand-dom_pair"/>
</dbReference>
<proteinExistence type="predicted"/>
<dbReference type="SMART" id="SM00054">
    <property type="entry name" value="EFh"/>
    <property type="match status" value="2"/>
</dbReference>
<protein>
    <submittedName>
        <fullName evidence="2">Uncharacterized protein LOC115210628</fullName>
    </submittedName>
</protein>
<dbReference type="KEGG" id="osn:115210628"/>
<dbReference type="Proteomes" id="UP000515154">
    <property type="component" value="Linkage group LG1"/>
</dbReference>
<evidence type="ECO:0000313" key="1">
    <source>
        <dbReference type="Proteomes" id="UP000515154"/>
    </source>
</evidence>
<dbReference type="PROSITE" id="PS00018">
    <property type="entry name" value="EF_HAND_1"/>
    <property type="match status" value="2"/>
</dbReference>